<dbReference type="EMBL" id="MU865301">
    <property type="protein sequence ID" value="KAK4230165.1"/>
    <property type="molecule type" value="Genomic_DNA"/>
</dbReference>
<comment type="caution">
    <text evidence="3">The sequence shown here is derived from an EMBL/GenBank/DDBJ whole genome shotgun (WGS) entry which is preliminary data.</text>
</comment>
<reference evidence="3" key="2">
    <citation type="submission" date="2023-05" db="EMBL/GenBank/DDBJ databases">
        <authorList>
            <consortium name="Lawrence Berkeley National Laboratory"/>
            <person name="Steindorff A."/>
            <person name="Hensen N."/>
            <person name="Bonometti L."/>
            <person name="Westerberg I."/>
            <person name="Brannstrom I.O."/>
            <person name="Guillou S."/>
            <person name="Cros-Aarteil S."/>
            <person name="Calhoun S."/>
            <person name="Haridas S."/>
            <person name="Kuo A."/>
            <person name="Mondo S."/>
            <person name="Pangilinan J."/>
            <person name="Riley R."/>
            <person name="Labutti K."/>
            <person name="Andreopoulos B."/>
            <person name="Lipzen A."/>
            <person name="Chen C."/>
            <person name="Yanf M."/>
            <person name="Daum C."/>
            <person name="Ng V."/>
            <person name="Clum A."/>
            <person name="Ohm R."/>
            <person name="Martin F."/>
            <person name="Silar P."/>
            <person name="Natvig D."/>
            <person name="Lalanne C."/>
            <person name="Gautier V."/>
            <person name="Ament-Velasquez S.L."/>
            <person name="Kruys A."/>
            <person name="Hutchinson M.I."/>
            <person name="Powell A.J."/>
            <person name="Barry K."/>
            <person name="Miller A.N."/>
            <person name="Grigoriev I.V."/>
            <person name="Debuchy R."/>
            <person name="Gladieux P."/>
            <person name="Thoren M.H."/>
            <person name="Johannesson H."/>
        </authorList>
    </citation>
    <scope>NUCLEOTIDE SEQUENCE</scope>
    <source>
        <strain evidence="3">CBS 990.96</strain>
    </source>
</reference>
<evidence type="ECO:0000313" key="4">
    <source>
        <dbReference type="Proteomes" id="UP001301958"/>
    </source>
</evidence>
<dbReference type="InterPro" id="IPR036928">
    <property type="entry name" value="AS_sf"/>
</dbReference>
<feature type="compositionally biased region" description="Polar residues" evidence="1">
    <location>
        <begin position="557"/>
        <end position="571"/>
    </location>
</feature>
<name>A0AAN7H654_9PEZI</name>
<dbReference type="AlphaFoldDB" id="A0AAN7H654"/>
<dbReference type="PANTHER" id="PTHR46310:SF7">
    <property type="entry name" value="AMIDASE 1"/>
    <property type="match status" value="1"/>
</dbReference>
<dbReference type="SUPFAM" id="SSF75304">
    <property type="entry name" value="Amidase signature (AS) enzymes"/>
    <property type="match status" value="1"/>
</dbReference>
<keyword evidence="4" id="KW-1185">Reference proteome</keyword>
<evidence type="ECO:0000256" key="1">
    <source>
        <dbReference type="SAM" id="MobiDB-lite"/>
    </source>
</evidence>
<reference evidence="3" key="1">
    <citation type="journal article" date="2023" name="Mol. Phylogenet. Evol.">
        <title>Genome-scale phylogeny and comparative genomics of the fungal order Sordariales.</title>
        <authorList>
            <person name="Hensen N."/>
            <person name="Bonometti L."/>
            <person name="Westerberg I."/>
            <person name="Brannstrom I.O."/>
            <person name="Guillou S."/>
            <person name="Cros-Aarteil S."/>
            <person name="Calhoun S."/>
            <person name="Haridas S."/>
            <person name="Kuo A."/>
            <person name="Mondo S."/>
            <person name="Pangilinan J."/>
            <person name="Riley R."/>
            <person name="LaButti K."/>
            <person name="Andreopoulos B."/>
            <person name="Lipzen A."/>
            <person name="Chen C."/>
            <person name="Yan M."/>
            <person name="Daum C."/>
            <person name="Ng V."/>
            <person name="Clum A."/>
            <person name="Steindorff A."/>
            <person name="Ohm R.A."/>
            <person name="Martin F."/>
            <person name="Silar P."/>
            <person name="Natvig D.O."/>
            <person name="Lalanne C."/>
            <person name="Gautier V."/>
            <person name="Ament-Velasquez S.L."/>
            <person name="Kruys A."/>
            <person name="Hutchinson M.I."/>
            <person name="Powell A.J."/>
            <person name="Barry K."/>
            <person name="Miller A.N."/>
            <person name="Grigoriev I.V."/>
            <person name="Debuchy R."/>
            <person name="Gladieux P."/>
            <person name="Hiltunen Thoren M."/>
            <person name="Johannesson H."/>
        </authorList>
    </citation>
    <scope>NUCLEOTIDE SEQUENCE</scope>
    <source>
        <strain evidence="3">CBS 990.96</strain>
    </source>
</reference>
<evidence type="ECO:0000313" key="3">
    <source>
        <dbReference type="EMBL" id="KAK4230165.1"/>
    </source>
</evidence>
<protein>
    <submittedName>
        <fullName evidence="3">Glutamyl-tRNA amidotransferase</fullName>
    </submittedName>
</protein>
<feature type="region of interest" description="Disordered" evidence="1">
    <location>
        <begin position="550"/>
        <end position="571"/>
    </location>
</feature>
<dbReference type="Gene3D" id="3.90.1300.10">
    <property type="entry name" value="Amidase signature (AS) domain"/>
    <property type="match status" value="1"/>
</dbReference>
<feature type="domain" description="Amidase" evidence="2">
    <location>
        <begin position="151"/>
        <end position="381"/>
    </location>
</feature>
<organism evidence="3 4">
    <name type="scientific">Podospora fimiseda</name>
    <dbReference type="NCBI Taxonomy" id="252190"/>
    <lineage>
        <taxon>Eukaryota</taxon>
        <taxon>Fungi</taxon>
        <taxon>Dikarya</taxon>
        <taxon>Ascomycota</taxon>
        <taxon>Pezizomycotina</taxon>
        <taxon>Sordariomycetes</taxon>
        <taxon>Sordariomycetidae</taxon>
        <taxon>Sordariales</taxon>
        <taxon>Podosporaceae</taxon>
        <taxon>Podospora</taxon>
    </lineage>
</organism>
<dbReference type="InterPro" id="IPR023631">
    <property type="entry name" value="Amidase_dom"/>
</dbReference>
<gene>
    <name evidence="3" type="ORF">QBC38DRAFT_517538</name>
</gene>
<sequence>MAKKLVVSSVVWLDETAYYMSHYPTLNESTPGPFDDVWSTNFLSSLIIRTQDQCILTPDTIAALKDQGISNIYFSAEPQHFFNVPQGPCFLNNCNLHPAYRLYPDTAGASVVATVPAHLENTYRSLDAAAYGEQYPSALTVAIPSRLCHVKTDSKPYAGLRLAIKDIIDLKGLKTGASSRAYTSLYPVRSKTADAVQHLIDLGFVVVGKVKTTQFADSEWPTSDWVDYHAPFNVRGDGYLTTSGSSAGSAAAVAAYDWLDFSLGTDTLGSIRAPAAAQGIFGMRSSLGAASFNGILPYSPHFDTIGGFARTAEEFSTLATALYGSTTKSSSIKAKKSERLLYPTEYWPVSDPESQRVFETFISRLENYLGIEREPISIEDLWSKTRPKEITETLSDYLEHGFEWAADPDQWTGFLQEFVKDYENKTGKPPALNPQVRFKRDCLPTVTADQQSEASSNLVVLPWTTGVPDYRDRYRDGPQQFTDIGFFFYNIGPYGQAPEIIIPVGSTPYVSKFTGITEQLPATLGLVGAKGSDVWLANLVKDFVQLTEGDKKEDGQRQTSDPKLSQKHISL</sequence>
<proteinExistence type="predicted"/>
<dbReference type="Proteomes" id="UP001301958">
    <property type="component" value="Unassembled WGS sequence"/>
</dbReference>
<dbReference type="PANTHER" id="PTHR46310">
    <property type="entry name" value="AMIDASE 1"/>
    <property type="match status" value="1"/>
</dbReference>
<dbReference type="Pfam" id="PF01425">
    <property type="entry name" value="Amidase"/>
    <property type="match status" value="1"/>
</dbReference>
<evidence type="ECO:0000259" key="2">
    <source>
        <dbReference type="Pfam" id="PF01425"/>
    </source>
</evidence>
<accession>A0AAN7H654</accession>